<feature type="region of interest" description="Disordered" evidence="1">
    <location>
        <begin position="32"/>
        <end position="55"/>
    </location>
</feature>
<evidence type="ECO:0000256" key="1">
    <source>
        <dbReference type="SAM" id="MobiDB-lite"/>
    </source>
</evidence>
<dbReference type="AlphaFoldDB" id="A0A8K0G027"/>
<evidence type="ECO:0000313" key="2">
    <source>
        <dbReference type="EMBL" id="KAF2883242.1"/>
    </source>
</evidence>
<protein>
    <submittedName>
        <fullName evidence="2">Uncharacterized protein</fullName>
    </submittedName>
</protein>
<accession>A0A8K0G027</accession>
<proteinExistence type="predicted"/>
<dbReference type="EMBL" id="VTPC01090527">
    <property type="protein sequence ID" value="KAF2883242.1"/>
    <property type="molecule type" value="Genomic_DNA"/>
</dbReference>
<feature type="compositionally biased region" description="Polar residues" evidence="1">
    <location>
        <begin position="36"/>
        <end position="45"/>
    </location>
</feature>
<organism evidence="2 3">
    <name type="scientific">Ignelater luminosus</name>
    <name type="common">Cucubano</name>
    <name type="synonym">Pyrophorus luminosus</name>
    <dbReference type="NCBI Taxonomy" id="2038154"/>
    <lineage>
        <taxon>Eukaryota</taxon>
        <taxon>Metazoa</taxon>
        <taxon>Ecdysozoa</taxon>
        <taxon>Arthropoda</taxon>
        <taxon>Hexapoda</taxon>
        <taxon>Insecta</taxon>
        <taxon>Pterygota</taxon>
        <taxon>Neoptera</taxon>
        <taxon>Endopterygota</taxon>
        <taxon>Coleoptera</taxon>
        <taxon>Polyphaga</taxon>
        <taxon>Elateriformia</taxon>
        <taxon>Elateroidea</taxon>
        <taxon>Elateridae</taxon>
        <taxon>Agrypninae</taxon>
        <taxon>Pyrophorini</taxon>
        <taxon>Ignelater</taxon>
    </lineage>
</organism>
<gene>
    <name evidence="2" type="ORF">ILUMI_22931</name>
</gene>
<name>A0A8K0G027_IGNLU</name>
<evidence type="ECO:0000313" key="3">
    <source>
        <dbReference type="Proteomes" id="UP000801492"/>
    </source>
</evidence>
<reference evidence="2" key="1">
    <citation type="submission" date="2019-08" db="EMBL/GenBank/DDBJ databases">
        <title>The genome of the North American firefly Photinus pyralis.</title>
        <authorList>
            <consortium name="Photinus pyralis genome working group"/>
            <person name="Fallon T.R."/>
            <person name="Sander Lower S.E."/>
            <person name="Weng J.-K."/>
        </authorList>
    </citation>
    <scope>NUCLEOTIDE SEQUENCE</scope>
    <source>
        <strain evidence="2">TRF0915ILg1</strain>
        <tissue evidence="2">Whole body</tissue>
    </source>
</reference>
<sequence>MKVDVPDVPQSAERETNKSLCMACSVYVTHPHRQSQRLNPTRSIPSSPPHLTKSFREVSATSSVPFAKTSPPHHSNNDNFPFLTRILGIAATTKNPTTLKKVLSIALDALLHKVSFSNYYQTFSPYNTIPTSANLSINNLGNYEIEETAKQKHLVAALIYNELKTAHKKPINANPK</sequence>
<comment type="caution">
    <text evidence="2">The sequence shown here is derived from an EMBL/GenBank/DDBJ whole genome shotgun (WGS) entry which is preliminary data.</text>
</comment>
<keyword evidence="3" id="KW-1185">Reference proteome</keyword>
<dbReference type="Proteomes" id="UP000801492">
    <property type="component" value="Unassembled WGS sequence"/>
</dbReference>